<dbReference type="Proteomes" id="UP000515292">
    <property type="component" value="Chromosome"/>
</dbReference>
<name>A0A7G5IJ43_9SPHN</name>
<dbReference type="GO" id="GO:0003700">
    <property type="term" value="F:DNA-binding transcription factor activity"/>
    <property type="evidence" value="ECO:0007669"/>
    <property type="project" value="InterPro"/>
</dbReference>
<organism evidence="2 3">
    <name type="scientific">Sandaracinobacteroides saxicola</name>
    <dbReference type="NCBI Taxonomy" id="2759707"/>
    <lineage>
        <taxon>Bacteria</taxon>
        <taxon>Pseudomonadati</taxon>
        <taxon>Pseudomonadota</taxon>
        <taxon>Alphaproteobacteria</taxon>
        <taxon>Sphingomonadales</taxon>
        <taxon>Sphingosinicellaceae</taxon>
        <taxon>Sandaracinobacteroides</taxon>
    </lineage>
</organism>
<dbReference type="KEGG" id="sand:H3309_02460"/>
<dbReference type="PROSITE" id="PS50061">
    <property type="entry name" value="ETS_DOMAIN_3"/>
    <property type="match status" value="1"/>
</dbReference>
<protein>
    <recommendedName>
        <fullName evidence="1">ETS domain-containing protein</fullName>
    </recommendedName>
</protein>
<sequence length="64" mass="6586">MVEHMAMADAALRLVTARAVASGLVVQGADGGLRLSGAGLRARLWGSRQADADAALGWLRGALR</sequence>
<dbReference type="AlphaFoldDB" id="A0A7G5IJ43"/>
<dbReference type="GO" id="GO:0043565">
    <property type="term" value="F:sequence-specific DNA binding"/>
    <property type="evidence" value="ECO:0007669"/>
    <property type="project" value="InterPro"/>
</dbReference>
<feature type="domain" description="ETS" evidence="1">
    <location>
        <begin position="5"/>
        <end position="64"/>
    </location>
</feature>
<accession>A0A7G5IJ43</accession>
<evidence type="ECO:0000259" key="1">
    <source>
        <dbReference type="PROSITE" id="PS50061"/>
    </source>
</evidence>
<gene>
    <name evidence="2" type="ORF">H3309_02460</name>
</gene>
<evidence type="ECO:0000313" key="2">
    <source>
        <dbReference type="EMBL" id="QMW23385.1"/>
    </source>
</evidence>
<keyword evidence="3" id="KW-1185">Reference proteome</keyword>
<dbReference type="EMBL" id="CP059851">
    <property type="protein sequence ID" value="QMW23385.1"/>
    <property type="molecule type" value="Genomic_DNA"/>
</dbReference>
<dbReference type="InterPro" id="IPR000418">
    <property type="entry name" value="Ets_dom"/>
</dbReference>
<dbReference type="RefSeq" id="WP_182297187.1">
    <property type="nucleotide sequence ID" value="NZ_CP059851.1"/>
</dbReference>
<proteinExistence type="predicted"/>
<reference evidence="2 3" key="1">
    <citation type="submission" date="2020-07" db="EMBL/GenBank/DDBJ databases">
        <title>Complete genome sequence for Sandaracinobacter sp. M6.</title>
        <authorList>
            <person name="Tang Y."/>
            <person name="Liu Q."/>
            <person name="Guo Z."/>
            <person name="Lei P."/>
            <person name="Huang B."/>
        </authorList>
    </citation>
    <scope>NUCLEOTIDE SEQUENCE [LARGE SCALE GENOMIC DNA]</scope>
    <source>
        <strain evidence="2 3">M6</strain>
    </source>
</reference>
<evidence type="ECO:0000313" key="3">
    <source>
        <dbReference type="Proteomes" id="UP000515292"/>
    </source>
</evidence>